<dbReference type="PANTHER" id="PTHR30126:SF39">
    <property type="entry name" value="HTH-TYPE TRANSCRIPTIONAL REGULATOR CYSL"/>
    <property type="match status" value="1"/>
</dbReference>
<dbReference type="EMBL" id="CP136862">
    <property type="protein sequence ID" value="WOJ90372.1"/>
    <property type="molecule type" value="Genomic_DNA"/>
</dbReference>
<keyword evidence="3" id="KW-0238">DNA-binding</keyword>
<evidence type="ECO:0000256" key="4">
    <source>
        <dbReference type="ARBA" id="ARBA00023163"/>
    </source>
</evidence>
<evidence type="ECO:0000256" key="1">
    <source>
        <dbReference type="ARBA" id="ARBA00009437"/>
    </source>
</evidence>
<dbReference type="SUPFAM" id="SSF53850">
    <property type="entry name" value="Periplasmic binding protein-like II"/>
    <property type="match status" value="1"/>
</dbReference>
<organism evidence="6 7">
    <name type="scientific">Methylocapsa polymorpha</name>
    <dbReference type="NCBI Taxonomy" id="3080828"/>
    <lineage>
        <taxon>Bacteria</taxon>
        <taxon>Pseudomonadati</taxon>
        <taxon>Pseudomonadota</taxon>
        <taxon>Alphaproteobacteria</taxon>
        <taxon>Hyphomicrobiales</taxon>
        <taxon>Beijerinckiaceae</taxon>
        <taxon>Methylocapsa</taxon>
    </lineage>
</organism>
<dbReference type="PRINTS" id="PR00039">
    <property type="entry name" value="HTHLYSR"/>
</dbReference>
<evidence type="ECO:0000256" key="3">
    <source>
        <dbReference type="ARBA" id="ARBA00023125"/>
    </source>
</evidence>
<protein>
    <submittedName>
        <fullName evidence="6">LysR family transcriptional regulator</fullName>
    </submittedName>
</protein>
<evidence type="ECO:0000313" key="7">
    <source>
        <dbReference type="Proteomes" id="UP001626536"/>
    </source>
</evidence>
<keyword evidence="4" id="KW-0804">Transcription</keyword>
<accession>A0ABZ0HSS6</accession>
<evidence type="ECO:0000256" key="2">
    <source>
        <dbReference type="ARBA" id="ARBA00023015"/>
    </source>
</evidence>
<dbReference type="Gene3D" id="3.40.190.290">
    <property type="match status" value="1"/>
</dbReference>
<evidence type="ECO:0000259" key="5">
    <source>
        <dbReference type="PROSITE" id="PS50931"/>
    </source>
</evidence>
<dbReference type="InterPro" id="IPR036388">
    <property type="entry name" value="WH-like_DNA-bd_sf"/>
</dbReference>
<dbReference type="Proteomes" id="UP001626536">
    <property type="component" value="Chromosome"/>
</dbReference>
<sequence>MTLEQLRVFIAVAEREHMTRAADALGLTQSAASAAVAALEAAYSTPLFHRIGRGIELTDAGRLFLDEARAVVARASAAELALAELAGLKRGLLAIAASQTIASYWLPQRLVAFRRAYPGIEIRLAIGNTAEVAKGVAAGEAEIGLVEGVVDEPALSSEEITSDSLILVVAPDHPWADRQSLVPDDLMQSDWVLREPGSGTRSVFEAALGKMGVAPHLLKTVLELPSNEAVRSAVEAGAGATAISELVAAPSLRSGALSQVGFVLPKRPFFLLRHRGRYRGKAAEALVSAFNQDLSEAQSRTNGPNR</sequence>
<dbReference type="Pfam" id="PF00126">
    <property type="entry name" value="HTH_1"/>
    <property type="match status" value="1"/>
</dbReference>
<gene>
    <name evidence="6" type="ORF">RZS28_03495</name>
</gene>
<dbReference type="PROSITE" id="PS50931">
    <property type="entry name" value="HTH_LYSR"/>
    <property type="match status" value="1"/>
</dbReference>
<feature type="domain" description="HTH lysR-type" evidence="5">
    <location>
        <begin position="1"/>
        <end position="58"/>
    </location>
</feature>
<dbReference type="InterPro" id="IPR005119">
    <property type="entry name" value="LysR_subst-bd"/>
</dbReference>
<dbReference type="Gene3D" id="1.10.10.10">
    <property type="entry name" value="Winged helix-like DNA-binding domain superfamily/Winged helix DNA-binding domain"/>
    <property type="match status" value="1"/>
</dbReference>
<dbReference type="PANTHER" id="PTHR30126">
    <property type="entry name" value="HTH-TYPE TRANSCRIPTIONAL REGULATOR"/>
    <property type="match status" value="1"/>
</dbReference>
<dbReference type="RefSeq" id="WP_407339820.1">
    <property type="nucleotide sequence ID" value="NZ_CP136862.1"/>
</dbReference>
<reference evidence="6 7" key="1">
    <citation type="submission" date="2023-10" db="EMBL/GenBank/DDBJ databases">
        <title>Novel methanotroph of the genus Methylocapsa from a subarctic wetland.</title>
        <authorList>
            <person name="Belova S.E."/>
            <person name="Oshkin I.Y."/>
            <person name="Miroshnikov K."/>
            <person name="Dedysh S.N."/>
        </authorList>
    </citation>
    <scope>NUCLEOTIDE SEQUENCE [LARGE SCALE GENOMIC DNA]</scope>
    <source>
        <strain evidence="6 7">RX1</strain>
    </source>
</reference>
<dbReference type="InterPro" id="IPR000847">
    <property type="entry name" value="LysR_HTH_N"/>
</dbReference>
<dbReference type="SUPFAM" id="SSF46785">
    <property type="entry name" value="Winged helix' DNA-binding domain"/>
    <property type="match status" value="1"/>
</dbReference>
<comment type="similarity">
    <text evidence="1">Belongs to the LysR transcriptional regulatory family.</text>
</comment>
<proteinExistence type="inferred from homology"/>
<dbReference type="InterPro" id="IPR036390">
    <property type="entry name" value="WH_DNA-bd_sf"/>
</dbReference>
<keyword evidence="2" id="KW-0805">Transcription regulation</keyword>
<evidence type="ECO:0000313" key="6">
    <source>
        <dbReference type="EMBL" id="WOJ90372.1"/>
    </source>
</evidence>
<keyword evidence="7" id="KW-1185">Reference proteome</keyword>
<name>A0ABZ0HSS6_9HYPH</name>
<dbReference type="Pfam" id="PF03466">
    <property type="entry name" value="LysR_substrate"/>
    <property type="match status" value="1"/>
</dbReference>
<dbReference type="CDD" id="cd08420">
    <property type="entry name" value="PBP2_CysL_like"/>
    <property type="match status" value="1"/>
</dbReference>